<dbReference type="SUPFAM" id="SSF51735">
    <property type="entry name" value="NAD(P)-binding Rossmann-fold domains"/>
    <property type="match status" value="1"/>
</dbReference>
<dbReference type="InterPro" id="IPR011032">
    <property type="entry name" value="GroES-like_sf"/>
</dbReference>
<dbReference type="InterPro" id="IPR020843">
    <property type="entry name" value="ER"/>
</dbReference>
<dbReference type="InterPro" id="IPR036291">
    <property type="entry name" value="NAD(P)-bd_dom_sf"/>
</dbReference>
<accession>A0A2H3K1A3</accession>
<organism evidence="3 4">
    <name type="scientific">Wolfiporia cocos (strain MD-104)</name>
    <name type="common">Brown rot fungus</name>
    <dbReference type="NCBI Taxonomy" id="742152"/>
    <lineage>
        <taxon>Eukaryota</taxon>
        <taxon>Fungi</taxon>
        <taxon>Dikarya</taxon>
        <taxon>Basidiomycota</taxon>
        <taxon>Agaricomycotina</taxon>
        <taxon>Agaricomycetes</taxon>
        <taxon>Polyporales</taxon>
        <taxon>Phaeolaceae</taxon>
        <taxon>Wolfiporia</taxon>
    </lineage>
</organism>
<gene>
    <name evidence="3" type="ORF">WOLCODRAFT_137751</name>
</gene>
<keyword evidence="4" id="KW-1185">Reference proteome</keyword>
<protein>
    <submittedName>
        <fullName evidence="3">NAD(P)-binding protein</fullName>
    </submittedName>
</protein>
<dbReference type="Proteomes" id="UP000218811">
    <property type="component" value="Unassembled WGS sequence"/>
</dbReference>
<evidence type="ECO:0000259" key="2">
    <source>
        <dbReference type="SMART" id="SM00829"/>
    </source>
</evidence>
<name>A0A2H3K1A3_WOLCO</name>
<feature type="domain" description="Enoyl reductase (ER)" evidence="2">
    <location>
        <begin position="17"/>
        <end position="333"/>
    </location>
</feature>
<dbReference type="OrthoDB" id="809632at2759"/>
<dbReference type="Gene3D" id="3.40.50.720">
    <property type="entry name" value="NAD(P)-binding Rossmann-like Domain"/>
    <property type="match status" value="1"/>
</dbReference>
<dbReference type="GO" id="GO:0016628">
    <property type="term" value="F:oxidoreductase activity, acting on the CH-CH group of donors, NAD or NADP as acceptor"/>
    <property type="evidence" value="ECO:0007669"/>
    <property type="project" value="InterPro"/>
</dbReference>
<dbReference type="SUPFAM" id="SSF50129">
    <property type="entry name" value="GroES-like"/>
    <property type="match status" value="1"/>
</dbReference>
<dbReference type="InterPro" id="IPR045010">
    <property type="entry name" value="MDR_fam"/>
</dbReference>
<keyword evidence="1" id="KW-0560">Oxidoreductase</keyword>
<dbReference type="PANTHER" id="PTHR43205:SF42">
    <property type="entry name" value="ALCOHOL DEHYDROGENASE, ZINC-CONTAINING (AFU_ORTHOLOGUE AFUA_7G04530)"/>
    <property type="match status" value="1"/>
</dbReference>
<dbReference type="CDD" id="cd05288">
    <property type="entry name" value="PGDH"/>
    <property type="match status" value="1"/>
</dbReference>
<dbReference type="FunFam" id="3.40.50.720:FF:000121">
    <property type="entry name" value="Prostaglandin reductase 2"/>
    <property type="match status" value="1"/>
</dbReference>
<dbReference type="PANTHER" id="PTHR43205">
    <property type="entry name" value="PROSTAGLANDIN REDUCTASE"/>
    <property type="match status" value="1"/>
</dbReference>
<dbReference type="EMBL" id="KB468124">
    <property type="protein sequence ID" value="PCH42187.1"/>
    <property type="molecule type" value="Genomic_DNA"/>
</dbReference>
<dbReference type="InterPro" id="IPR013149">
    <property type="entry name" value="ADH-like_C"/>
</dbReference>
<dbReference type="Gene3D" id="3.90.180.10">
    <property type="entry name" value="Medium-chain alcohol dehydrogenases, catalytic domain"/>
    <property type="match status" value="1"/>
</dbReference>
<dbReference type="OMA" id="EEKCRYA"/>
<dbReference type="InterPro" id="IPR041694">
    <property type="entry name" value="ADH_N_2"/>
</dbReference>
<proteinExistence type="predicted"/>
<dbReference type="SMART" id="SM00829">
    <property type="entry name" value="PKS_ER"/>
    <property type="match status" value="1"/>
</dbReference>
<dbReference type="AlphaFoldDB" id="A0A2H3K1A3"/>
<reference evidence="3 4" key="1">
    <citation type="journal article" date="2012" name="Science">
        <title>The Paleozoic origin of enzymatic lignin decomposition reconstructed from 31 fungal genomes.</title>
        <authorList>
            <person name="Floudas D."/>
            <person name="Binder M."/>
            <person name="Riley R."/>
            <person name="Barry K."/>
            <person name="Blanchette R.A."/>
            <person name="Henrissat B."/>
            <person name="Martinez A.T."/>
            <person name="Otillar R."/>
            <person name="Spatafora J.W."/>
            <person name="Yadav J.S."/>
            <person name="Aerts A."/>
            <person name="Benoit I."/>
            <person name="Boyd A."/>
            <person name="Carlson A."/>
            <person name="Copeland A."/>
            <person name="Coutinho P.M."/>
            <person name="de Vries R.P."/>
            <person name="Ferreira P."/>
            <person name="Findley K."/>
            <person name="Foster B."/>
            <person name="Gaskell J."/>
            <person name="Glotzer D."/>
            <person name="Gorecki P."/>
            <person name="Heitman J."/>
            <person name="Hesse C."/>
            <person name="Hori C."/>
            <person name="Igarashi K."/>
            <person name="Jurgens J.A."/>
            <person name="Kallen N."/>
            <person name="Kersten P."/>
            <person name="Kohler A."/>
            <person name="Kuees U."/>
            <person name="Kumar T.K.A."/>
            <person name="Kuo A."/>
            <person name="LaButti K."/>
            <person name="Larrondo L.F."/>
            <person name="Lindquist E."/>
            <person name="Ling A."/>
            <person name="Lombard V."/>
            <person name="Lucas S."/>
            <person name="Lundell T."/>
            <person name="Martin R."/>
            <person name="McLaughlin D.J."/>
            <person name="Morgenstern I."/>
            <person name="Morin E."/>
            <person name="Murat C."/>
            <person name="Nagy L.G."/>
            <person name="Nolan M."/>
            <person name="Ohm R.A."/>
            <person name="Patyshakuliyeva A."/>
            <person name="Rokas A."/>
            <person name="Ruiz-Duenas F.J."/>
            <person name="Sabat G."/>
            <person name="Salamov A."/>
            <person name="Samejima M."/>
            <person name="Schmutz J."/>
            <person name="Slot J.C."/>
            <person name="St John F."/>
            <person name="Stenlid J."/>
            <person name="Sun H."/>
            <person name="Sun S."/>
            <person name="Syed K."/>
            <person name="Tsang A."/>
            <person name="Wiebenga A."/>
            <person name="Young D."/>
            <person name="Pisabarro A."/>
            <person name="Eastwood D.C."/>
            <person name="Martin F."/>
            <person name="Cullen D."/>
            <person name="Grigoriev I.V."/>
            <person name="Hibbett D.S."/>
        </authorList>
    </citation>
    <scope>NUCLEOTIDE SEQUENCE [LARGE SCALE GENOMIC DNA]</scope>
    <source>
        <strain evidence="3 4">MD-104</strain>
    </source>
</reference>
<evidence type="ECO:0000256" key="1">
    <source>
        <dbReference type="ARBA" id="ARBA00023002"/>
    </source>
</evidence>
<evidence type="ECO:0000313" key="4">
    <source>
        <dbReference type="Proteomes" id="UP000218811"/>
    </source>
</evidence>
<evidence type="ECO:0000313" key="3">
    <source>
        <dbReference type="EMBL" id="PCH42187.1"/>
    </source>
</evidence>
<dbReference type="Pfam" id="PF00107">
    <property type="entry name" value="ADH_zinc_N"/>
    <property type="match status" value="1"/>
</dbReference>
<sequence length="343" mass="37027">MAPSAYTKILLAERPKAAITSSTFRKEVVPLDLRAGKGQVVVQVQYVSLDPAMRGWLNDRRSYVEPVQIGETMRAFGLGTVVEAGEGSSFVPGDLVSGKFGWTEYVLFDAESVTKLKVPKGAEVLDFLGALGMTGLTAFVGLLDIGRLKPGEKLVVSGAAGATGSIVCQIAKHQGAKVYAIAGSADKCTWLENDLGVDKALNYKSPTFHDDFKKSVGYFDIFFDNVGGEILDFALTRLNQNARVVLCGAISDYNSPRPKGLTSYLNLIGQRAKIEGFIVFDHVDRYPAALEYLGARLQDGSLKRKFHVVDGLEQAPLALNMLFNGGNTGKLVVKVVDKTKAKL</sequence>
<dbReference type="Pfam" id="PF16884">
    <property type="entry name" value="ADH_N_2"/>
    <property type="match status" value="1"/>
</dbReference>